<feature type="compositionally biased region" description="Low complexity" evidence="1">
    <location>
        <begin position="26"/>
        <end position="41"/>
    </location>
</feature>
<proteinExistence type="predicted"/>
<sequence>MDAVEGGVGVDAGGLEETPATTSQDPSSVARPSSSPPSFAERPSEFLRMLELRALRLFHGETANLLGKFLLGKSQTILYYLPPLHQCHSNVTFLPLSRYSAFMIHQRLAERVALAKDNPNDPSERINSRSF</sequence>
<dbReference type="AlphaFoldDB" id="A0ABD2CIY1"/>
<evidence type="ECO:0000256" key="1">
    <source>
        <dbReference type="SAM" id="MobiDB-lite"/>
    </source>
</evidence>
<feature type="region of interest" description="Disordered" evidence="1">
    <location>
        <begin position="1"/>
        <end position="42"/>
    </location>
</feature>
<evidence type="ECO:0000313" key="2">
    <source>
        <dbReference type="EMBL" id="KAL2745011.1"/>
    </source>
</evidence>
<gene>
    <name evidence="2" type="ORF">V1477_007553</name>
</gene>
<dbReference type="EMBL" id="JAYRBN010000050">
    <property type="protein sequence ID" value="KAL2745011.1"/>
    <property type="molecule type" value="Genomic_DNA"/>
</dbReference>
<reference evidence="2 3" key="1">
    <citation type="journal article" date="2024" name="Ann. Entomol. Soc. Am.">
        <title>Genomic analyses of the southern and eastern yellowjacket wasps (Hymenoptera: Vespidae) reveal evolutionary signatures of social life.</title>
        <authorList>
            <person name="Catto M.A."/>
            <person name="Caine P.B."/>
            <person name="Orr S.E."/>
            <person name="Hunt B.G."/>
            <person name="Goodisman M.A.D."/>
        </authorList>
    </citation>
    <scope>NUCLEOTIDE SEQUENCE [LARGE SCALE GENOMIC DNA]</scope>
    <source>
        <strain evidence="2">232</strain>
        <tissue evidence="2">Head and thorax</tissue>
    </source>
</reference>
<dbReference type="Proteomes" id="UP001607303">
    <property type="component" value="Unassembled WGS sequence"/>
</dbReference>
<name>A0ABD2CIY1_VESMC</name>
<protein>
    <submittedName>
        <fullName evidence="2">Uncharacterized protein</fullName>
    </submittedName>
</protein>
<evidence type="ECO:0000313" key="3">
    <source>
        <dbReference type="Proteomes" id="UP001607303"/>
    </source>
</evidence>
<feature type="compositionally biased region" description="Gly residues" evidence="1">
    <location>
        <begin position="1"/>
        <end position="12"/>
    </location>
</feature>
<organism evidence="2 3">
    <name type="scientific">Vespula maculifrons</name>
    <name type="common">Eastern yellow jacket</name>
    <name type="synonym">Wasp</name>
    <dbReference type="NCBI Taxonomy" id="7453"/>
    <lineage>
        <taxon>Eukaryota</taxon>
        <taxon>Metazoa</taxon>
        <taxon>Ecdysozoa</taxon>
        <taxon>Arthropoda</taxon>
        <taxon>Hexapoda</taxon>
        <taxon>Insecta</taxon>
        <taxon>Pterygota</taxon>
        <taxon>Neoptera</taxon>
        <taxon>Endopterygota</taxon>
        <taxon>Hymenoptera</taxon>
        <taxon>Apocrita</taxon>
        <taxon>Aculeata</taxon>
        <taxon>Vespoidea</taxon>
        <taxon>Vespidae</taxon>
        <taxon>Vespinae</taxon>
        <taxon>Vespula</taxon>
    </lineage>
</organism>
<keyword evidence="3" id="KW-1185">Reference proteome</keyword>
<accession>A0ABD2CIY1</accession>
<comment type="caution">
    <text evidence="2">The sequence shown here is derived from an EMBL/GenBank/DDBJ whole genome shotgun (WGS) entry which is preliminary data.</text>
</comment>